<evidence type="ECO:0000256" key="2">
    <source>
        <dbReference type="SAM" id="Phobius"/>
    </source>
</evidence>
<evidence type="ECO:0000313" key="4">
    <source>
        <dbReference type="Proteomes" id="UP000199408"/>
    </source>
</evidence>
<accession>A0A1C5IHI4</accession>
<dbReference type="STRING" id="47864.GA0070560_11167"/>
<keyword evidence="2" id="KW-0812">Transmembrane</keyword>
<feature type="transmembrane region" description="Helical" evidence="2">
    <location>
        <begin position="6"/>
        <end position="26"/>
    </location>
</feature>
<evidence type="ECO:0000313" key="3">
    <source>
        <dbReference type="EMBL" id="SCG57481.1"/>
    </source>
</evidence>
<feature type="transmembrane region" description="Helical" evidence="2">
    <location>
        <begin position="61"/>
        <end position="81"/>
    </location>
</feature>
<evidence type="ECO:0000256" key="1">
    <source>
        <dbReference type="SAM" id="MobiDB-lite"/>
    </source>
</evidence>
<reference evidence="4" key="1">
    <citation type="submission" date="2016-06" db="EMBL/GenBank/DDBJ databases">
        <authorList>
            <person name="Varghese N."/>
        </authorList>
    </citation>
    <scope>NUCLEOTIDE SEQUENCE [LARGE SCALE GENOMIC DNA]</scope>
    <source>
        <strain evidence="4">DSM 43171</strain>
    </source>
</reference>
<protein>
    <submittedName>
        <fullName evidence="3">Uncharacterized protein</fullName>
    </submittedName>
</protein>
<name>A0A1C5IHI4_9ACTN</name>
<dbReference type="EMBL" id="FMDN01000011">
    <property type="protein sequence ID" value="SCG57481.1"/>
    <property type="molecule type" value="Genomic_DNA"/>
</dbReference>
<proteinExistence type="predicted"/>
<keyword evidence="2" id="KW-1133">Transmembrane helix</keyword>
<gene>
    <name evidence="3" type="ORF">GA0070560_11167</name>
</gene>
<feature type="region of interest" description="Disordered" evidence="1">
    <location>
        <begin position="84"/>
        <end position="107"/>
    </location>
</feature>
<organism evidence="3 4">
    <name type="scientific">Micromonospora halophytica</name>
    <dbReference type="NCBI Taxonomy" id="47864"/>
    <lineage>
        <taxon>Bacteria</taxon>
        <taxon>Bacillati</taxon>
        <taxon>Actinomycetota</taxon>
        <taxon>Actinomycetes</taxon>
        <taxon>Micromonosporales</taxon>
        <taxon>Micromonosporaceae</taxon>
        <taxon>Micromonospora</taxon>
    </lineage>
</organism>
<dbReference type="AlphaFoldDB" id="A0A1C5IHI4"/>
<sequence length="107" mass="11405">MWILAWVELSLVAVLLAVGLFLGWGVGAQYARARRGWNDYRAAKNAVPGARRTAWLLLRAVTTKVGVIALLLVGAVAYATVGPDHERAEPAPSPTPTASTKAGVKER</sequence>
<keyword evidence="4" id="KW-1185">Reference proteome</keyword>
<dbReference type="Proteomes" id="UP000199408">
    <property type="component" value="Unassembled WGS sequence"/>
</dbReference>
<keyword evidence="2" id="KW-0472">Membrane</keyword>